<dbReference type="Proteomes" id="UP000515135">
    <property type="component" value="Unplaced"/>
</dbReference>
<feature type="compositionally biased region" description="Polar residues" evidence="1">
    <location>
        <begin position="332"/>
        <end position="342"/>
    </location>
</feature>
<evidence type="ECO:0000313" key="3">
    <source>
        <dbReference type="Proteomes" id="UP000515135"/>
    </source>
</evidence>
<feature type="compositionally biased region" description="Polar residues" evidence="1">
    <location>
        <begin position="248"/>
        <end position="264"/>
    </location>
</feature>
<dbReference type="InterPro" id="IPR052641">
    <property type="entry name" value="AKAP7_isoform_gamma"/>
</dbReference>
<feature type="compositionally biased region" description="Basic and acidic residues" evidence="1">
    <location>
        <begin position="273"/>
        <end position="291"/>
    </location>
</feature>
<feature type="region of interest" description="Disordered" evidence="1">
    <location>
        <begin position="855"/>
        <end position="884"/>
    </location>
</feature>
<name>A0A6P4ZQ12_BRABE</name>
<dbReference type="Gene3D" id="3.90.1140.10">
    <property type="entry name" value="Cyclic phosphodiesterase"/>
    <property type="match status" value="1"/>
</dbReference>
<feature type="region of interest" description="Disordered" evidence="1">
    <location>
        <begin position="797"/>
        <end position="828"/>
    </location>
</feature>
<accession>A0A6P4ZQ12</accession>
<feature type="compositionally biased region" description="Basic and acidic residues" evidence="1">
    <location>
        <begin position="344"/>
        <end position="359"/>
    </location>
</feature>
<dbReference type="GO" id="GO:0005829">
    <property type="term" value="C:cytosol"/>
    <property type="evidence" value="ECO:0007669"/>
    <property type="project" value="TreeGrafter"/>
</dbReference>
<feature type="compositionally biased region" description="Basic and acidic residues" evidence="1">
    <location>
        <begin position="373"/>
        <end position="387"/>
    </location>
</feature>
<dbReference type="GO" id="GO:0010738">
    <property type="term" value="P:regulation of protein kinase A signaling"/>
    <property type="evidence" value="ECO:0007669"/>
    <property type="project" value="TreeGrafter"/>
</dbReference>
<feature type="compositionally biased region" description="Basic and acidic residues" evidence="1">
    <location>
        <begin position="800"/>
        <end position="813"/>
    </location>
</feature>
<feature type="compositionally biased region" description="Polar residues" evidence="1">
    <location>
        <begin position="162"/>
        <end position="175"/>
    </location>
</feature>
<feature type="compositionally biased region" description="Basic and acidic residues" evidence="1">
    <location>
        <begin position="124"/>
        <end position="139"/>
    </location>
</feature>
<gene>
    <name evidence="4" type="primary">LOC109480942</name>
</gene>
<dbReference type="Pfam" id="PF10469">
    <property type="entry name" value="AKAP7_NLS"/>
    <property type="match status" value="1"/>
</dbReference>
<dbReference type="PANTHER" id="PTHR15934">
    <property type="entry name" value="RNA 2',3'-CYCLIC PHOSPHODIESTERASE"/>
    <property type="match status" value="1"/>
</dbReference>
<feature type="region of interest" description="Disordered" evidence="1">
    <location>
        <begin position="439"/>
        <end position="487"/>
    </location>
</feature>
<feature type="region of interest" description="Disordered" evidence="1">
    <location>
        <begin position="29"/>
        <end position="75"/>
    </location>
</feature>
<dbReference type="GeneID" id="109480942"/>
<dbReference type="PANTHER" id="PTHR15934:SF2">
    <property type="entry name" value="A-KINASE ANCHOR PROTEIN 7-LIKE PHOSPHOESTERASE DOMAIN-CONTAINING PROTEIN"/>
    <property type="match status" value="1"/>
</dbReference>
<sequence>MSYNRGLLISVCHYRTVFRALQVDIFRMSDSGNGAKPEPTYTSTSTQEKVQSTNSKASSKSNVLQTPKSSGISQVSFVTKHSRSCTSRHEQQTSSSVASAFVKPPTAKLSTHLPSSFVARKLHKSPDKMSGKLSSKDKLSTSADQAEAKSVELQRDSELVPSATSSDIKHTTPNPDTKAPPGAIKVRKVAKMSAFPEVEKTDNAVSHGKTAELHPQLLATETSASASKVKDSHVPLSVETVHCSQVNKVTTTDNSANSKPQTAAQGRRKRKTVREDPTERKTRKSGKDMTRSRGTAAKDVQPSVKGRKPARSHTATKAAHVKGGVRRDKESQSSLNSVSYTLKQEPESLEQRATQRTESDTSGTEAPCGHGVAMKEQKPALTDKQEMTSDPPAESNTQITDPTDMEYVEGAESGEEEEDGTYNLTDLFDEEKQRVAWEEETQQVSKHKKKKKKAKWWERKRKRGRTGEAEEEVEEGEEEGKVKKKKREARPRPNYFVAIRVSTEEIHRGLKAVQDAVLEQEPNLQPAMIPLINMHITLLVTHLREEQVDRAKEALRLAKARLNPKFLRPDNRLVLTFQGLGTFRNDVVFAKIQQNGHLTSLRELAETVQTCFVEKEVCSKNDKGFEPHLTLMKMSRNFGKLRSKGIKKIDPKLYEEFQEERFGDQVVEGLQLCSMLKKKEADGYYHTEEQVMFGLGLEHILANSIASRAVREALLQLGCKLLEQQAKSNPEAALHTLSDHIARSVIQDALTTLDTGENVIDTKDKVFRTDTMKAKVSELSESLGTALVVEAIQEASSKSVENHTSNKEDEKNVENIADPSEGNNGLSSVIESQNELSPLSEENVKDNIMNMSQAQTGESLSPAGPAVKKGRDDSGSSCKLSGDQLKDLSEKLVKQIIEAAMAKVQESESGSKIGEK</sequence>
<feature type="region of interest" description="Disordered" evidence="1">
    <location>
        <begin position="248"/>
        <end position="404"/>
    </location>
</feature>
<evidence type="ECO:0000313" key="4">
    <source>
        <dbReference type="RefSeq" id="XP_019638928.1"/>
    </source>
</evidence>
<dbReference type="OrthoDB" id="277832at2759"/>
<evidence type="ECO:0000259" key="2">
    <source>
        <dbReference type="Pfam" id="PF10469"/>
    </source>
</evidence>
<feature type="compositionally biased region" description="Basic and acidic residues" evidence="1">
    <location>
        <begin position="146"/>
        <end position="158"/>
    </location>
</feature>
<feature type="compositionally biased region" description="Polar residues" evidence="1">
    <location>
        <begin position="40"/>
        <end position="75"/>
    </location>
</feature>
<feature type="domain" description="A-kinase anchor protein 7-like phosphoesterase" evidence="2">
    <location>
        <begin position="493"/>
        <end position="692"/>
    </location>
</feature>
<dbReference type="KEGG" id="bbel:109480942"/>
<feature type="compositionally biased region" description="Basic residues" evidence="1">
    <location>
        <begin position="445"/>
        <end position="464"/>
    </location>
</feature>
<protein>
    <submittedName>
        <fullName evidence="4">Uncharacterized protein LOC109480942 isoform X1</fullName>
    </submittedName>
</protein>
<feature type="region of interest" description="Disordered" evidence="1">
    <location>
        <begin position="118"/>
        <end position="183"/>
    </location>
</feature>
<dbReference type="FunFam" id="3.90.1140.10:FF:000011">
    <property type="entry name" value="AKAP7 2'5' RNA ligase-like domain containing protein"/>
    <property type="match status" value="1"/>
</dbReference>
<feature type="compositionally biased region" description="Acidic residues" evidence="1">
    <location>
        <begin position="469"/>
        <end position="478"/>
    </location>
</feature>
<dbReference type="InterPro" id="IPR009097">
    <property type="entry name" value="Cyclic_Pdiesterase"/>
</dbReference>
<dbReference type="RefSeq" id="XP_019638928.1">
    <property type="nucleotide sequence ID" value="XM_019783369.1"/>
</dbReference>
<dbReference type="InterPro" id="IPR019510">
    <property type="entry name" value="AKAP7-like_phosphoesterase"/>
</dbReference>
<organism evidence="3 4">
    <name type="scientific">Branchiostoma belcheri</name>
    <name type="common">Amphioxus</name>
    <dbReference type="NCBI Taxonomy" id="7741"/>
    <lineage>
        <taxon>Eukaryota</taxon>
        <taxon>Metazoa</taxon>
        <taxon>Chordata</taxon>
        <taxon>Cephalochordata</taxon>
        <taxon>Leptocardii</taxon>
        <taxon>Amphioxiformes</taxon>
        <taxon>Branchiostomatidae</taxon>
        <taxon>Branchiostoma</taxon>
    </lineage>
</organism>
<evidence type="ECO:0000256" key="1">
    <source>
        <dbReference type="SAM" id="MobiDB-lite"/>
    </source>
</evidence>
<dbReference type="AlphaFoldDB" id="A0A6P4ZQ12"/>
<dbReference type="SUPFAM" id="SSF55144">
    <property type="entry name" value="LigT-like"/>
    <property type="match status" value="1"/>
</dbReference>
<proteinExistence type="predicted"/>
<keyword evidence="3" id="KW-1185">Reference proteome</keyword>
<dbReference type="GO" id="GO:0034237">
    <property type="term" value="F:protein kinase A regulatory subunit binding"/>
    <property type="evidence" value="ECO:0007669"/>
    <property type="project" value="TreeGrafter"/>
</dbReference>
<reference evidence="4" key="1">
    <citation type="submission" date="2025-08" db="UniProtKB">
        <authorList>
            <consortium name="RefSeq"/>
        </authorList>
    </citation>
    <scope>IDENTIFICATION</scope>
    <source>
        <tissue evidence="4">Gonad</tissue>
    </source>
</reference>